<protein>
    <submittedName>
        <fullName evidence="1">Uncharacterized protein</fullName>
    </submittedName>
</protein>
<accession>A0ABR3BYD4</accession>
<dbReference type="GeneID" id="92014456"/>
<dbReference type="Proteomes" id="UP001430584">
    <property type="component" value="Unassembled WGS sequence"/>
</dbReference>
<sequence length="175" mass="20165">MDLIFKFELRDPNMAKDNVFRTEAAPPASVKPDPDTMWKSPPMMEQSGRTFDCNLYPDLVYWLSLNDFTPDYTNLAENLVYIYGKRKLCPYFCIKYKAANGKVSNRVFMIQLTVTSLISLWNRYTLRGRALPAAKMYWNDDAAEDLNVYGIRIQSDNFDMWVLNKGGWAGATADN</sequence>
<organism evidence="1 2">
    <name type="scientific">Diplodia seriata</name>
    <dbReference type="NCBI Taxonomy" id="420778"/>
    <lineage>
        <taxon>Eukaryota</taxon>
        <taxon>Fungi</taxon>
        <taxon>Dikarya</taxon>
        <taxon>Ascomycota</taxon>
        <taxon>Pezizomycotina</taxon>
        <taxon>Dothideomycetes</taxon>
        <taxon>Dothideomycetes incertae sedis</taxon>
        <taxon>Botryosphaeriales</taxon>
        <taxon>Botryosphaeriaceae</taxon>
        <taxon>Diplodia</taxon>
    </lineage>
</organism>
<comment type="caution">
    <text evidence="1">The sequence shown here is derived from an EMBL/GenBank/DDBJ whole genome shotgun (WGS) entry which is preliminary data.</text>
</comment>
<evidence type="ECO:0000313" key="1">
    <source>
        <dbReference type="EMBL" id="KAL0253392.1"/>
    </source>
</evidence>
<name>A0ABR3BYD4_9PEZI</name>
<dbReference type="EMBL" id="JAJVCZ030000012">
    <property type="protein sequence ID" value="KAL0253392.1"/>
    <property type="molecule type" value="Genomic_DNA"/>
</dbReference>
<dbReference type="RefSeq" id="XP_066628036.1">
    <property type="nucleotide sequence ID" value="XM_066781753.1"/>
</dbReference>
<evidence type="ECO:0000313" key="2">
    <source>
        <dbReference type="Proteomes" id="UP001430584"/>
    </source>
</evidence>
<gene>
    <name evidence="1" type="ORF">SLS55_010371</name>
</gene>
<reference evidence="1 2" key="1">
    <citation type="submission" date="2024-02" db="EMBL/GenBank/DDBJ databases">
        <title>De novo assembly and annotation of 12 fungi associated with fruit tree decline syndrome in Ontario, Canada.</title>
        <authorList>
            <person name="Sulman M."/>
            <person name="Ellouze W."/>
            <person name="Ilyukhin E."/>
        </authorList>
    </citation>
    <scope>NUCLEOTIDE SEQUENCE [LARGE SCALE GENOMIC DNA]</scope>
    <source>
        <strain evidence="1 2">FDS-637</strain>
    </source>
</reference>
<proteinExistence type="predicted"/>
<keyword evidence="2" id="KW-1185">Reference proteome</keyword>